<dbReference type="EMBL" id="AP019367">
    <property type="protein sequence ID" value="BBH50163.1"/>
    <property type="molecule type" value="Genomic_DNA"/>
</dbReference>
<dbReference type="OrthoDB" id="9808022at2"/>
<evidence type="ECO:0000256" key="1">
    <source>
        <dbReference type="ARBA" id="ARBA00006100"/>
    </source>
</evidence>
<keyword evidence="3" id="KW-0949">S-adenosyl-L-methionine</keyword>
<dbReference type="SMART" id="SM00729">
    <property type="entry name" value="Elp3"/>
    <property type="match status" value="1"/>
</dbReference>
<evidence type="ECO:0000259" key="4">
    <source>
        <dbReference type="PROSITE" id="PS51918"/>
    </source>
</evidence>
<keyword evidence="3" id="KW-0143">Chaperone</keyword>
<dbReference type="RefSeq" id="WP_126421751.1">
    <property type="nucleotide sequence ID" value="NZ_AP019367.1"/>
</dbReference>
<dbReference type="PANTHER" id="PTHR13932:SF5">
    <property type="entry name" value="RADICAL S-ADENOSYL METHIONINE DOMAIN-CONTAINING PROTEIN 1, MITOCHONDRIAL"/>
    <property type="match status" value="1"/>
</dbReference>
<accession>A0A3G9JXP8</accession>
<dbReference type="SFLD" id="SFLDG01065">
    <property type="entry name" value="anaerobic_coproporphyrinogen-I"/>
    <property type="match status" value="1"/>
</dbReference>
<sequence length="402" mass="43012">MSGASALYLHVPFCVRRCRYCDFTTAATRHGDARMGEYTSTLCRLVAEARGLGLLDGQRSAYVGGGTPTMLGADALSRVLDSCGPGLGELSFEANPESLTDAVLAGAREHGATRVSIGVQSFCDRELKALGRVHTSEEARERVRAAVRSGLDVSLDLMCGVPYQTPASWRASLETAVSLGVGHVSCYPLMIEPGTLMERMCEEGSLPWPSDDTEAADMEAALDVLGAAGLSRYEVASYARPGMRCKHNIAYWTGVEYLGLGTAASSMLGRESYELLRSAVPSLAAPSADTRRLRLTVASTTDEAISARALADLRFDVEQLSEREAMAEDLMLAARMTDGLPPELLARARNVIGAARVDACLERLVSRNLLGGRADGSLVPTHDGWLLGNELYGALWDLSSDE</sequence>
<evidence type="ECO:0000313" key="5">
    <source>
        <dbReference type="EMBL" id="BBH50163.1"/>
    </source>
</evidence>
<dbReference type="AlphaFoldDB" id="A0A3G9JXP8"/>
<dbReference type="Gene3D" id="3.80.30.20">
    <property type="entry name" value="tm_1862 like domain"/>
    <property type="match status" value="1"/>
</dbReference>
<evidence type="ECO:0000256" key="2">
    <source>
        <dbReference type="ARBA" id="ARBA00017228"/>
    </source>
</evidence>
<dbReference type="GO" id="GO:0004109">
    <property type="term" value="F:coproporphyrinogen oxidase activity"/>
    <property type="evidence" value="ECO:0007669"/>
    <property type="project" value="InterPro"/>
</dbReference>
<dbReference type="InterPro" id="IPR058240">
    <property type="entry name" value="rSAM_sf"/>
</dbReference>
<dbReference type="Pfam" id="PF04055">
    <property type="entry name" value="Radical_SAM"/>
    <property type="match status" value="1"/>
</dbReference>
<comment type="similarity">
    <text evidence="1">Belongs to the anaerobic coproporphyrinogen-III oxidase family. HemW subfamily.</text>
</comment>
<keyword evidence="3" id="KW-0411">Iron-sulfur</keyword>
<dbReference type="GO" id="GO:0006779">
    <property type="term" value="P:porphyrin-containing compound biosynthetic process"/>
    <property type="evidence" value="ECO:0007669"/>
    <property type="project" value="InterPro"/>
</dbReference>
<dbReference type="SFLD" id="SFLDG01082">
    <property type="entry name" value="B12-binding_domain_containing"/>
    <property type="match status" value="1"/>
</dbReference>
<keyword evidence="3" id="KW-0479">Metal-binding</keyword>
<reference evidence="6" key="1">
    <citation type="submission" date="2018-11" db="EMBL/GenBank/DDBJ databases">
        <title>Comparative genomics of Parolsenella catena and Libanicoccus massiliensis: Reclassification of Libanicoccus massiliensis as Parolsenella massiliensis comb. nov.</title>
        <authorList>
            <person name="Sakamoto M."/>
            <person name="Ikeyama N."/>
            <person name="Murakami T."/>
            <person name="Mori H."/>
            <person name="Yuki M."/>
            <person name="Ohkuma M."/>
        </authorList>
    </citation>
    <scope>NUCLEOTIDE SEQUENCE [LARGE SCALE GENOMIC DNA]</scope>
    <source>
        <strain evidence="6">JCM 31932</strain>
    </source>
</reference>
<evidence type="ECO:0000256" key="3">
    <source>
        <dbReference type="RuleBase" id="RU364116"/>
    </source>
</evidence>
<dbReference type="GeneID" id="88848877"/>
<dbReference type="Proteomes" id="UP000273154">
    <property type="component" value="Chromosome"/>
</dbReference>
<evidence type="ECO:0000313" key="6">
    <source>
        <dbReference type="Proteomes" id="UP000273154"/>
    </source>
</evidence>
<dbReference type="InterPro" id="IPR004559">
    <property type="entry name" value="HemW-like"/>
</dbReference>
<comment type="subcellular location">
    <subcellularLocation>
        <location evidence="3">Cytoplasm</location>
    </subcellularLocation>
</comment>
<dbReference type="CDD" id="cd01335">
    <property type="entry name" value="Radical_SAM"/>
    <property type="match status" value="1"/>
</dbReference>
<dbReference type="InterPro" id="IPR034505">
    <property type="entry name" value="Coproporphyrinogen-III_oxidase"/>
</dbReference>
<dbReference type="InterPro" id="IPR006638">
    <property type="entry name" value="Elp3/MiaA/NifB-like_rSAM"/>
</dbReference>
<dbReference type="SFLD" id="SFLDF00562">
    <property type="entry name" value="HemN-like__clustered_with_heat"/>
    <property type="match status" value="1"/>
</dbReference>
<keyword evidence="3" id="KW-0004">4Fe-4S</keyword>
<keyword evidence="3" id="KW-0408">Iron</keyword>
<dbReference type="PANTHER" id="PTHR13932">
    <property type="entry name" value="COPROPORPHYRINIGEN III OXIDASE"/>
    <property type="match status" value="1"/>
</dbReference>
<name>A0A3G9JXP8_9ACTN</name>
<dbReference type="GO" id="GO:0051539">
    <property type="term" value="F:4 iron, 4 sulfur cluster binding"/>
    <property type="evidence" value="ECO:0007669"/>
    <property type="project" value="UniProtKB-UniRule"/>
</dbReference>
<gene>
    <name evidence="5" type="primary">hemN</name>
    <name evidence="5" type="ORF">Pcatena_07500</name>
</gene>
<dbReference type="GO" id="GO:0005737">
    <property type="term" value="C:cytoplasm"/>
    <property type="evidence" value="ECO:0007669"/>
    <property type="project" value="UniProtKB-SubCell"/>
</dbReference>
<keyword evidence="6" id="KW-1185">Reference proteome</keyword>
<dbReference type="NCBIfam" id="TIGR00539">
    <property type="entry name" value="hemN_rel"/>
    <property type="match status" value="1"/>
</dbReference>
<dbReference type="SUPFAM" id="SSF102114">
    <property type="entry name" value="Radical SAM enzymes"/>
    <property type="match status" value="1"/>
</dbReference>
<proteinExistence type="inferred from homology"/>
<protein>
    <recommendedName>
        <fullName evidence="2 3">Heme chaperone HemW</fullName>
    </recommendedName>
</protein>
<dbReference type="KEGG" id="pcat:Pcatena_07500"/>
<comment type="function">
    <text evidence="3">Probably acts as a heme chaperone, transferring heme to an unknown acceptor. Binds one molecule of heme per monomer, possibly covalently. Binds 1 [4Fe-4S] cluster. The cluster is coordinated with 3 cysteines and an exchangeable S-adenosyl-L-methionine.</text>
</comment>
<dbReference type="SFLD" id="SFLDS00029">
    <property type="entry name" value="Radical_SAM"/>
    <property type="match status" value="1"/>
</dbReference>
<dbReference type="InterPro" id="IPR023404">
    <property type="entry name" value="rSAM_horseshoe"/>
</dbReference>
<dbReference type="PROSITE" id="PS51918">
    <property type="entry name" value="RADICAL_SAM"/>
    <property type="match status" value="1"/>
</dbReference>
<feature type="domain" description="Radical SAM core" evidence="4">
    <location>
        <begin position="1"/>
        <end position="231"/>
    </location>
</feature>
<organism evidence="5 6">
    <name type="scientific">Parolsenella catena</name>
    <dbReference type="NCBI Taxonomy" id="2003188"/>
    <lineage>
        <taxon>Bacteria</taxon>
        <taxon>Bacillati</taxon>
        <taxon>Actinomycetota</taxon>
        <taxon>Coriobacteriia</taxon>
        <taxon>Coriobacteriales</taxon>
        <taxon>Atopobiaceae</taxon>
        <taxon>Parolsenella</taxon>
    </lineage>
</organism>
<keyword evidence="3" id="KW-0963">Cytoplasm</keyword>
<dbReference type="InterPro" id="IPR007197">
    <property type="entry name" value="rSAM"/>
</dbReference>
<keyword evidence="3" id="KW-0349">Heme</keyword>
<dbReference type="GO" id="GO:0046872">
    <property type="term" value="F:metal ion binding"/>
    <property type="evidence" value="ECO:0007669"/>
    <property type="project" value="UniProtKB-UniRule"/>
</dbReference>